<feature type="signal peptide" evidence="19">
    <location>
        <begin position="1"/>
        <end position="19"/>
    </location>
</feature>
<dbReference type="PIRSF" id="PIRSF000641">
    <property type="entry name" value="SRK"/>
    <property type="match status" value="1"/>
</dbReference>
<dbReference type="FunFam" id="3.30.200.20:FF:000727">
    <property type="entry name" value="Cysteine-rich RLK (RECEPTOR-like protein kinase) 23"/>
    <property type="match status" value="1"/>
</dbReference>
<dbReference type="FunFam" id="1.10.510.10:FF:000060">
    <property type="entry name" value="G-type lectin S-receptor-like serine/threonine-protein kinase"/>
    <property type="match status" value="1"/>
</dbReference>
<dbReference type="GO" id="GO:0005524">
    <property type="term" value="F:ATP binding"/>
    <property type="evidence" value="ECO:0007669"/>
    <property type="project" value="UniProtKB-KW"/>
</dbReference>
<dbReference type="SMART" id="SM00220">
    <property type="entry name" value="S_TKc"/>
    <property type="match status" value="1"/>
</dbReference>
<evidence type="ECO:0000259" key="20">
    <source>
        <dbReference type="PROSITE" id="PS50011"/>
    </source>
</evidence>
<dbReference type="SUPFAM" id="SSF51110">
    <property type="entry name" value="alpha-D-mannose-specific plant lectins"/>
    <property type="match status" value="1"/>
</dbReference>
<keyword evidence="6 19" id="KW-0732">Signal</keyword>
<name>A0A5J5VF58_GOSBA</name>
<evidence type="ECO:0000256" key="1">
    <source>
        <dbReference type="ARBA" id="ARBA00004251"/>
    </source>
</evidence>
<evidence type="ECO:0000256" key="12">
    <source>
        <dbReference type="ARBA" id="ARBA00023136"/>
    </source>
</evidence>
<dbReference type="OrthoDB" id="4062651at2759"/>
<dbReference type="Proteomes" id="UP000327439">
    <property type="component" value="Chromosome A06"/>
</dbReference>
<feature type="domain" description="Protein kinase" evidence="20">
    <location>
        <begin position="431"/>
        <end position="726"/>
    </location>
</feature>
<reference evidence="23" key="1">
    <citation type="journal article" date="2020" name="Nat. Genet.">
        <title>Genomic diversifications of five Gossypium allopolyploid species and their impact on cotton improvement.</title>
        <authorList>
            <person name="Chen Z.J."/>
            <person name="Sreedasyam A."/>
            <person name="Ando A."/>
            <person name="Song Q."/>
            <person name="De Santiago L.M."/>
            <person name="Hulse-Kemp A.M."/>
            <person name="Ding M."/>
            <person name="Ye W."/>
            <person name="Kirkbride R.C."/>
            <person name="Jenkins J."/>
            <person name="Plott C."/>
            <person name="Lovell J."/>
            <person name="Lin Y.M."/>
            <person name="Vaughn R."/>
            <person name="Liu B."/>
            <person name="Simpson S."/>
            <person name="Scheffler B.E."/>
            <person name="Wen L."/>
            <person name="Saski C.A."/>
            <person name="Grover C.E."/>
            <person name="Hu G."/>
            <person name="Conover J.L."/>
            <person name="Carlson J.W."/>
            <person name="Shu S."/>
            <person name="Boston L.B."/>
            <person name="Williams M."/>
            <person name="Peterson D.G."/>
            <person name="McGee K."/>
            <person name="Jones D.C."/>
            <person name="Wendel J.F."/>
            <person name="Stelly D.M."/>
            <person name="Grimwood J."/>
            <person name="Schmutz J."/>
        </authorList>
    </citation>
    <scope>NUCLEOTIDE SEQUENCE [LARGE SCALE GENOMIC DNA]</scope>
    <source>
        <strain evidence="23">cv. 3-79</strain>
    </source>
</reference>
<keyword evidence="14" id="KW-0675">Receptor</keyword>
<keyword evidence="10 18" id="KW-0067">ATP-binding</keyword>
<accession>A0A5J5VF58</accession>
<keyword evidence="7" id="KW-0677">Repeat</keyword>
<dbReference type="InterPro" id="IPR001480">
    <property type="entry name" value="Bulb-type_lectin_dom"/>
</dbReference>
<dbReference type="Gene3D" id="3.30.200.20">
    <property type="entry name" value="Phosphorylase Kinase, domain 1"/>
    <property type="match status" value="1"/>
</dbReference>
<dbReference type="GO" id="GO:0106310">
    <property type="term" value="F:protein serine kinase activity"/>
    <property type="evidence" value="ECO:0007669"/>
    <property type="project" value="RHEA"/>
</dbReference>
<gene>
    <name evidence="22" type="ORF">ES319_A06G171600v1</name>
</gene>
<feature type="domain" description="Bulb-type lectin" evidence="21">
    <location>
        <begin position="21"/>
        <end position="156"/>
    </location>
</feature>
<dbReference type="PROSITE" id="PS50011">
    <property type="entry name" value="PROTEIN_KINASE_DOM"/>
    <property type="match status" value="1"/>
</dbReference>
<dbReference type="PANTHER" id="PTHR27002">
    <property type="entry name" value="RECEPTOR-LIKE SERINE/THREONINE-PROTEIN KINASE SD1-8"/>
    <property type="match status" value="1"/>
</dbReference>
<evidence type="ECO:0000256" key="8">
    <source>
        <dbReference type="ARBA" id="ARBA00022741"/>
    </source>
</evidence>
<sequence>MFSFRVVVLILGCLLLTEAARDTLNPGDKLSSNSSDNLVSPIGNVTLGFFRQEYRQTWNGKSFGYYLAMWYAQGTSYNHSIWLANRDDPMADDSGVLVLADTGLKITRIVGNPIQLFSLQSTSITINTSDMKVVLQDSGNLILQGANEENGENVVLWQSFDYPTDSFLPGMKLGVSHGRSFSLTSWLTGSIPASGSFTMEWDPARNRLVVRLRERILWTSGENFENFGSLDSFNMNYNFTNVSNPNEKYVYYTLVISQYTLEERRKNARLVLQDDGDLQLGDIYTINLQLCDSNSTENGCERWEGPKCRKKGDKYELRTIRPTRKDSLNNTLYGNTNLSLKDCKDICWEDCKCLGVAVQDLGCRFLLGYYEEGVSYGDSFEVINRNRPKEYLLDLMTSEAASDVSELQTGNNGRNLNIYTAALIMSATNGFSPENLLGKGGFGPVFKGALDDGQEVAIKRLSSGSSQGLVEFKNELILIAKLQHTNLVRLLGFCVQGEEKMLVYEYMPNKSLDTFIFDDSKRKLLNWDKRFSIIEGIAQGLLYLHKYSRLRIIHRDFVKKWLKIDLKLSNILLDENMNPKISDFGLARIYKTNEAGSNTNRIVGTYGYMSPEYAMEGIFSEKSDVYSFGVMVLEVVSGRKNSSHFEFDRPLNLVGYAWELWKHGGALELMDLALSDSCFKQYQVLRCITLGLLCVEDNPLDRPTMSDVISVLNGEMQLALPKQPAFSTGRRIVETNIGNKEVEIYSLNGLTMSTMDAR</sequence>
<evidence type="ECO:0000256" key="6">
    <source>
        <dbReference type="ARBA" id="ARBA00022729"/>
    </source>
</evidence>
<protein>
    <recommendedName>
        <fullName evidence="18">Receptor-like serine/threonine-protein kinase</fullName>
        <ecNumber evidence="18">2.7.11.1</ecNumber>
    </recommendedName>
</protein>
<evidence type="ECO:0000256" key="19">
    <source>
        <dbReference type="SAM" id="SignalP"/>
    </source>
</evidence>
<evidence type="ECO:0000256" key="14">
    <source>
        <dbReference type="ARBA" id="ARBA00023170"/>
    </source>
</evidence>
<dbReference type="SMART" id="SM00108">
    <property type="entry name" value="B_lectin"/>
    <property type="match status" value="1"/>
</dbReference>
<keyword evidence="13" id="KW-1015">Disulfide bond</keyword>
<keyword evidence="9 18" id="KW-0418">Kinase</keyword>
<evidence type="ECO:0000256" key="5">
    <source>
        <dbReference type="ARBA" id="ARBA00022692"/>
    </source>
</evidence>
<comment type="catalytic activity">
    <reaction evidence="16 18">
        <text>L-threonyl-[protein] + ATP = O-phospho-L-threonyl-[protein] + ADP + H(+)</text>
        <dbReference type="Rhea" id="RHEA:46608"/>
        <dbReference type="Rhea" id="RHEA-COMP:11060"/>
        <dbReference type="Rhea" id="RHEA-COMP:11605"/>
        <dbReference type="ChEBI" id="CHEBI:15378"/>
        <dbReference type="ChEBI" id="CHEBI:30013"/>
        <dbReference type="ChEBI" id="CHEBI:30616"/>
        <dbReference type="ChEBI" id="CHEBI:61977"/>
        <dbReference type="ChEBI" id="CHEBI:456216"/>
        <dbReference type="EC" id="2.7.11.1"/>
    </reaction>
</comment>
<evidence type="ECO:0000256" key="2">
    <source>
        <dbReference type="ARBA" id="ARBA00022475"/>
    </source>
</evidence>
<comment type="similarity">
    <text evidence="18">Belongs to the protein kinase superfamily. Ser/Thr protein kinase family.</text>
</comment>
<evidence type="ECO:0000256" key="10">
    <source>
        <dbReference type="ARBA" id="ARBA00022840"/>
    </source>
</evidence>
<dbReference type="PROSITE" id="PS50927">
    <property type="entry name" value="BULB_LECTIN"/>
    <property type="match status" value="1"/>
</dbReference>
<evidence type="ECO:0000259" key="21">
    <source>
        <dbReference type="PROSITE" id="PS50927"/>
    </source>
</evidence>
<comment type="catalytic activity">
    <reaction evidence="17 18">
        <text>L-seryl-[protein] + ATP = O-phospho-L-seryl-[protein] + ADP + H(+)</text>
        <dbReference type="Rhea" id="RHEA:17989"/>
        <dbReference type="Rhea" id="RHEA-COMP:9863"/>
        <dbReference type="Rhea" id="RHEA-COMP:11604"/>
        <dbReference type="ChEBI" id="CHEBI:15378"/>
        <dbReference type="ChEBI" id="CHEBI:29999"/>
        <dbReference type="ChEBI" id="CHEBI:30616"/>
        <dbReference type="ChEBI" id="CHEBI:83421"/>
        <dbReference type="ChEBI" id="CHEBI:456216"/>
        <dbReference type="EC" id="2.7.11.1"/>
    </reaction>
</comment>
<evidence type="ECO:0000256" key="7">
    <source>
        <dbReference type="ARBA" id="ARBA00022737"/>
    </source>
</evidence>
<dbReference type="InterPro" id="IPR011009">
    <property type="entry name" value="Kinase-like_dom_sf"/>
</dbReference>
<dbReference type="Pfam" id="PF01453">
    <property type="entry name" value="B_lectin"/>
    <property type="match status" value="1"/>
</dbReference>
<keyword evidence="8 18" id="KW-0547">Nucleotide-binding</keyword>
<evidence type="ECO:0000256" key="17">
    <source>
        <dbReference type="ARBA" id="ARBA00048679"/>
    </source>
</evidence>
<keyword evidence="11" id="KW-1133">Transmembrane helix</keyword>
<evidence type="ECO:0000256" key="3">
    <source>
        <dbReference type="ARBA" id="ARBA00022527"/>
    </source>
</evidence>
<evidence type="ECO:0000256" key="11">
    <source>
        <dbReference type="ARBA" id="ARBA00022989"/>
    </source>
</evidence>
<keyword evidence="3 18" id="KW-0723">Serine/threonine-protein kinase</keyword>
<dbReference type="GO" id="GO:0005886">
    <property type="term" value="C:plasma membrane"/>
    <property type="evidence" value="ECO:0007669"/>
    <property type="project" value="UniProtKB-SubCell"/>
</dbReference>
<keyword evidence="2" id="KW-1003">Cell membrane</keyword>
<keyword evidence="23" id="KW-1185">Reference proteome</keyword>
<dbReference type="InterPro" id="IPR036426">
    <property type="entry name" value="Bulb-type_lectin_dom_sf"/>
</dbReference>
<dbReference type="EMBL" id="CM018207">
    <property type="protein sequence ID" value="KAB2078568.1"/>
    <property type="molecule type" value="Genomic_DNA"/>
</dbReference>
<dbReference type="EC" id="2.7.11.1" evidence="18"/>
<dbReference type="AlphaFoldDB" id="A0A5J5VF58"/>
<evidence type="ECO:0000256" key="15">
    <source>
        <dbReference type="ARBA" id="ARBA00023180"/>
    </source>
</evidence>
<evidence type="ECO:0000256" key="9">
    <source>
        <dbReference type="ARBA" id="ARBA00022777"/>
    </source>
</evidence>
<keyword evidence="4 18" id="KW-0808">Transferase</keyword>
<dbReference type="Gene3D" id="1.10.510.10">
    <property type="entry name" value="Transferase(Phosphotransferase) domain 1"/>
    <property type="match status" value="1"/>
</dbReference>
<dbReference type="CDD" id="cd14066">
    <property type="entry name" value="STKc_IRAK"/>
    <property type="match status" value="1"/>
</dbReference>
<dbReference type="InterPro" id="IPR024171">
    <property type="entry name" value="SRK-like_kinase"/>
</dbReference>
<keyword evidence="5" id="KW-0812">Transmembrane</keyword>
<evidence type="ECO:0000256" key="16">
    <source>
        <dbReference type="ARBA" id="ARBA00047899"/>
    </source>
</evidence>
<keyword evidence="15" id="KW-0325">Glycoprotein</keyword>
<evidence type="ECO:0000256" key="4">
    <source>
        <dbReference type="ARBA" id="ARBA00022679"/>
    </source>
</evidence>
<dbReference type="GO" id="GO:0004674">
    <property type="term" value="F:protein serine/threonine kinase activity"/>
    <property type="evidence" value="ECO:0007669"/>
    <property type="project" value="UniProtKB-KW"/>
</dbReference>
<dbReference type="InterPro" id="IPR001245">
    <property type="entry name" value="Ser-Thr/Tyr_kinase_cat_dom"/>
</dbReference>
<organism evidence="22 23">
    <name type="scientific">Gossypium barbadense</name>
    <name type="common">Sea Island cotton</name>
    <name type="synonym">Hibiscus barbadensis</name>
    <dbReference type="NCBI Taxonomy" id="3634"/>
    <lineage>
        <taxon>Eukaryota</taxon>
        <taxon>Viridiplantae</taxon>
        <taxon>Streptophyta</taxon>
        <taxon>Embryophyta</taxon>
        <taxon>Tracheophyta</taxon>
        <taxon>Spermatophyta</taxon>
        <taxon>Magnoliopsida</taxon>
        <taxon>eudicotyledons</taxon>
        <taxon>Gunneridae</taxon>
        <taxon>Pentapetalae</taxon>
        <taxon>rosids</taxon>
        <taxon>malvids</taxon>
        <taxon>Malvales</taxon>
        <taxon>Malvaceae</taxon>
        <taxon>Malvoideae</taxon>
        <taxon>Gossypium</taxon>
    </lineage>
</organism>
<keyword evidence="12" id="KW-0472">Membrane</keyword>
<dbReference type="SUPFAM" id="SSF56112">
    <property type="entry name" value="Protein kinase-like (PK-like)"/>
    <property type="match status" value="1"/>
</dbReference>
<evidence type="ECO:0000256" key="18">
    <source>
        <dbReference type="PIRNR" id="PIRNR000641"/>
    </source>
</evidence>
<dbReference type="PANTHER" id="PTHR27002:SF1063">
    <property type="entry name" value="RECEPTOR-LIKE SERINE_THREONINE-PROTEIN KINASE"/>
    <property type="match status" value="1"/>
</dbReference>
<dbReference type="Gene3D" id="2.90.10.10">
    <property type="entry name" value="Bulb-type lectin domain"/>
    <property type="match status" value="1"/>
</dbReference>
<dbReference type="InterPro" id="IPR000719">
    <property type="entry name" value="Prot_kinase_dom"/>
</dbReference>
<comment type="subcellular location">
    <subcellularLocation>
        <location evidence="1">Cell membrane</location>
        <topology evidence="1">Single-pass type I membrane protein</topology>
    </subcellularLocation>
</comment>
<evidence type="ECO:0000256" key="13">
    <source>
        <dbReference type="ARBA" id="ARBA00023157"/>
    </source>
</evidence>
<proteinExistence type="inferred from homology"/>
<evidence type="ECO:0000313" key="22">
    <source>
        <dbReference type="EMBL" id="KAB2078568.1"/>
    </source>
</evidence>
<evidence type="ECO:0000313" key="23">
    <source>
        <dbReference type="Proteomes" id="UP000327439"/>
    </source>
</evidence>
<feature type="chain" id="PRO_5023817927" description="Receptor-like serine/threonine-protein kinase" evidence="19">
    <location>
        <begin position="20"/>
        <end position="758"/>
    </location>
</feature>
<dbReference type="Pfam" id="PF07714">
    <property type="entry name" value="PK_Tyr_Ser-Thr"/>
    <property type="match status" value="1"/>
</dbReference>